<keyword evidence="2" id="KW-0812">Transmembrane</keyword>
<sequence>MRWALRTLSLGACLMLLSGTLTPLSAKAATALPEEAAVSAPQENSCGEVLVLLRQQNQDLARDMRRLHRELAALRHELEQPGLKEIFSGIGYIFGLCGVAFFFLGRKSRAEDGG</sequence>
<accession>A0A0C2ECJ5</accession>
<dbReference type="RefSeq" id="WP_040099889.1">
    <property type="nucleotide sequence ID" value="NZ_JWJD01000004.1"/>
</dbReference>
<evidence type="ECO:0000256" key="2">
    <source>
        <dbReference type="SAM" id="Phobius"/>
    </source>
</evidence>
<keyword evidence="2" id="KW-0472">Membrane</keyword>
<keyword evidence="5" id="KW-1185">Reference proteome</keyword>
<evidence type="ECO:0008006" key="6">
    <source>
        <dbReference type="Google" id="ProtNLM"/>
    </source>
</evidence>
<keyword evidence="2" id="KW-1133">Transmembrane helix</keyword>
<keyword evidence="3" id="KW-0732">Signal</keyword>
<keyword evidence="1" id="KW-0175">Coiled coil</keyword>
<feature type="signal peptide" evidence="3">
    <location>
        <begin position="1"/>
        <end position="28"/>
    </location>
</feature>
<proteinExistence type="predicted"/>
<feature type="transmembrane region" description="Helical" evidence="2">
    <location>
        <begin position="86"/>
        <end position="104"/>
    </location>
</feature>
<feature type="coiled-coil region" evidence="1">
    <location>
        <begin position="50"/>
        <end position="77"/>
    </location>
</feature>
<reference evidence="4 5" key="1">
    <citation type="submission" date="2014-12" db="EMBL/GenBank/DDBJ databases">
        <title>Genomes of Geoalkalibacter ferrihydriticus and Geoalkalibacter subterraneus, two haloalkaliphilic metal-reducing members of the Geobacteraceae.</title>
        <authorList>
            <person name="Badalamenti J.P."/>
            <person name="Torres C.I."/>
            <person name="Krajmalnik-Brown R."/>
            <person name="Bond D.R."/>
        </authorList>
    </citation>
    <scope>NUCLEOTIDE SEQUENCE [LARGE SCALE GENOMIC DNA]</scope>
    <source>
        <strain evidence="4 5">DSM 17813</strain>
    </source>
</reference>
<gene>
    <name evidence="4" type="ORF">GFER_11955</name>
</gene>
<protein>
    <recommendedName>
        <fullName evidence="6">Nickel transport protein</fullName>
    </recommendedName>
</protein>
<feature type="chain" id="PRO_5002148188" description="Nickel transport protein" evidence="3">
    <location>
        <begin position="29"/>
        <end position="114"/>
    </location>
</feature>
<comment type="caution">
    <text evidence="4">The sequence shown here is derived from an EMBL/GenBank/DDBJ whole genome shotgun (WGS) entry which is preliminary data.</text>
</comment>
<dbReference type="Proteomes" id="UP000035068">
    <property type="component" value="Unassembled WGS sequence"/>
</dbReference>
<evidence type="ECO:0000313" key="5">
    <source>
        <dbReference type="Proteomes" id="UP000035068"/>
    </source>
</evidence>
<name>A0A0C2ECJ5_9BACT</name>
<dbReference type="AlphaFoldDB" id="A0A0C2ECJ5"/>
<organism evidence="4 5">
    <name type="scientific">Geoalkalibacter ferrihydriticus DSM 17813</name>
    <dbReference type="NCBI Taxonomy" id="1121915"/>
    <lineage>
        <taxon>Bacteria</taxon>
        <taxon>Pseudomonadati</taxon>
        <taxon>Thermodesulfobacteriota</taxon>
        <taxon>Desulfuromonadia</taxon>
        <taxon>Desulfuromonadales</taxon>
        <taxon>Geoalkalibacteraceae</taxon>
        <taxon>Geoalkalibacter</taxon>
    </lineage>
</organism>
<evidence type="ECO:0000256" key="1">
    <source>
        <dbReference type="SAM" id="Coils"/>
    </source>
</evidence>
<evidence type="ECO:0000256" key="3">
    <source>
        <dbReference type="SAM" id="SignalP"/>
    </source>
</evidence>
<dbReference type="EMBL" id="JWJD01000004">
    <property type="protein sequence ID" value="KIH76313.1"/>
    <property type="molecule type" value="Genomic_DNA"/>
</dbReference>
<evidence type="ECO:0000313" key="4">
    <source>
        <dbReference type="EMBL" id="KIH76313.1"/>
    </source>
</evidence>